<protein>
    <recommendedName>
        <fullName evidence="2">GGDEF domain-containing protein</fullName>
    </recommendedName>
</protein>
<feature type="transmembrane region" description="Helical" evidence="1">
    <location>
        <begin position="139"/>
        <end position="157"/>
    </location>
</feature>
<dbReference type="PANTHER" id="PTHR45138">
    <property type="entry name" value="REGULATORY COMPONENTS OF SENSORY TRANSDUCTION SYSTEM"/>
    <property type="match status" value="1"/>
</dbReference>
<accession>A0A7I7UTT8</accession>
<dbReference type="GO" id="GO:0052621">
    <property type="term" value="F:diguanylate cyclase activity"/>
    <property type="evidence" value="ECO:0007669"/>
    <property type="project" value="TreeGrafter"/>
</dbReference>
<dbReference type="PANTHER" id="PTHR45138:SF9">
    <property type="entry name" value="DIGUANYLATE CYCLASE DGCM-RELATED"/>
    <property type="match status" value="1"/>
</dbReference>
<evidence type="ECO:0000313" key="4">
    <source>
        <dbReference type="Proteomes" id="UP000467252"/>
    </source>
</evidence>
<sequence length="378" mass="40882">MGMVRWGGRWWKQPDQYDWISAYLDERGIQIIWRYATFAFTLAITAVPILLLWSPAGPDNTATVLVAITAATIGVGGALLWLLRWPTRRQSVVYSLMGALAVGAMCLAMSNPYTGLMGCTIFAIIGGVVAYFHTIGLTVINLTLATVCSAILAYRLIATTGDVTLTVASLITVAALNIGIPFGIQSLMHTLRTDLRGTDRDPLTGLHNRRSFHSTVYELMMLDHHRAGMYLVMVMIDLDNFKQLNDTQGHEAGDQALVSVSAALQENCRSAAVIGRVGGEEFLVADVDTGPNPAKLAERLRRAIAEVPFPVTASIGTAGAPLESSSARANLRLIDDLIRTSDTAMYEAKRAGGNRVCHHSTIVSARDALSTAESRHDQ</sequence>
<proteinExistence type="predicted"/>
<keyword evidence="1" id="KW-1133">Transmembrane helix</keyword>
<reference evidence="3 4" key="1">
    <citation type="journal article" date="2019" name="Emerg. Microbes Infect.">
        <title>Comprehensive subspecies identification of 175 nontuberculous mycobacteria species based on 7547 genomic profiles.</title>
        <authorList>
            <person name="Matsumoto Y."/>
            <person name="Kinjo T."/>
            <person name="Motooka D."/>
            <person name="Nabeya D."/>
            <person name="Jung N."/>
            <person name="Uechi K."/>
            <person name="Horii T."/>
            <person name="Iida T."/>
            <person name="Fujita J."/>
            <person name="Nakamura S."/>
        </authorList>
    </citation>
    <scope>NUCLEOTIDE SEQUENCE [LARGE SCALE GENOMIC DNA]</scope>
    <source>
        <strain evidence="3 4">JCM 6370</strain>
    </source>
</reference>
<feature type="transmembrane region" description="Helical" evidence="1">
    <location>
        <begin position="62"/>
        <end position="83"/>
    </location>
</feature>
<feature type="transmembrane region" description="Helical" evidence="1">
    <location>
        <begin position="92"/>
        <end position="109"/>
    </location>
</feature>
<organism evidence="3 4">
    <name type="scientific">Mycolicibacterium pulveris</name>
    <name type="common">Mycobacterium pulveris</name>
    <dbReference type="NCBI Taxonomy" id="36813"/>
    <lineage>
        <taxon>Bacteria</taxon>
        <taxon>Bacillati</taxon>
        <taxon>Actinomycetota</taxon>
        <taxon>Actinomycetes</taxon>
        <taxon>Mycobacteriales</taxon>
        <taxon>Mycobacteriaceae</taxon>
        <taxon>Mycolicibacterium</taxon>
    </lineage>
</organism>
<dbReference type="InterPro" id="IPR000160">
    <property type="entry name" value="GGDEF_dom"/>
</dbReference>
<evidence type="ECO:0000259" key="2">
    <source>
        <dbReference type="PROSITE" id="PS50887"/>
    </source>
</evidence>
<dbReference type="GO" id="GO:0005886">
    <property type="term" value="C:plasma membrane"/>
    <property type="evidence" value="ECO:0007669"/>
    <property type="project" value="TreeGrafter"/>
</dbReference>
<dbReference type="SMART" id="SM00267">
    <property type="entry name" value="GGDEF"/>
    <property type="match status" value="1"/>
</dbReference>
<dbReference type="SUPFAM" id="SSF55073">
    <property type="entry name" value="Nucleotide cyclase"/>
    <property type="match status" value="1"/>
</dbReference>
<feature type="transmembrane region" description="Helical" evidence="1">
    <location>
        <begin position="163"/>
        <end position="184"/>
    </location>
</feature>
<keyword evidence="1" id="KW-0472">Membrane</keyword>
<feature type="domain" description="GGDEF" evidence="2">
    <location>
        <begin position="229"/>
        <end position="361"/>
    </location>
</feature>
<gene>
    <name evidence="3" type="ORF">MPUL_46240</name>
</gene>
<keyword evidence="1" id="KW-0812">Transmembrane</keyword>
<evidence type="ECO:0000313" key="3">
    <source>
        <dbReference type="EMBL" id="BBY83466.1"/>
    </source>
</evidence>
<dbReference type="NCBIfam" id="TIGR00254">
    <property type="entry name" value="GGDEF"/>
    <property type="match status" value="1"/>
</dbReference>
<dbReference type="Gene3D" id="3.30.70.270">
    <property type="match status" value="1"/>
</dbReference>
<dbReference type="GO" id="GO:0043709">
    <property type="term" value="P:cell adhesion involved in single-species biofilm formation"/>
    <property type="evidence" value="ECO:0007669"/>
    <property type="project" value="TreeGrafter"/>
</dbReference>
<dbReference type="Pfam" id="PF00990">
    <property type="entry name" value="GGDEF"/>
    <property type="match status" value="1"/>
</dbReference>
<feature type="transmembrane region" description="Helical" evidence="1">
    <location>
        <begin position="35"/>
        <end position="56"/>
    </location>
</feature>
<evidence type="ECO:0000256" key="1">
    <source>
        <dbReference type="SAM" id="Phobius"/>
    </source>
</evidence>
<dbReference type="Proteomes" id="UP000467252">
    <property type="component" value="Chromosome"/>
</dbReference>
<keyword evidence="4" id="KW-1185">Reference proteome</keyword>
<dbReference type="EMBL" id="AP022599">
    <property type="protein sequence ID" value="BBY83466.1"/>
    <property type="molecule type" value="Genomic_DNA"/>
</dbReference>
<dbReference type="CDD" id="cd01949">
    <property type="entry name" value="GGDEF"/>
    <property type="match status" value="1"/>
</dbReference>
<dbReference type="InterPro" id="IPR029787">
    <property type="entry name" value="Nucleotide_cyclase"/>
</dbReference>
<dbReference type="InterPro" id="IPR043128">
    <property type="entry name" value="Rev_trsase/Diguanyl_cyclase"/>
</dbReference>
<dbReference type="AlphaFoldDB" id="A0A7I7UTT8"/>
<dbReference type="GO" id="GO:1902201">
    <property type="term" value="P:negative regulation of bacterial-type flagellum-dependent cell motility"/>
    <property type="evidence" value="ECO:0007669"/>
    <property type="project" value="TreeGrafter"/>
</dbReference>
<name>A0A7I7UTT8_MYCPV</name>
<dbReference type="PROSITE" id="PS50887">
    <property type="entry name" value="GGDEF"/>
    <property type="match status" value="1"/>
</dbReference>
<dbReference type="InterPro" id="IPR050469">
    <property type="entry name" value="Diguanylate_Cyclase"/>
</dbReference>